<reference evidence="1 2" key="1">
    <citation type="submission" date="2018-07" db="EMBL/GenBank/DDBJ databases">
        <title>Halioglobus sp. genome submission.</title>
        <authorList>
            <person name="Ye M.-Q."/>
            <person name="Du Z.-J."/>
        </authorList>
    </citation>
    <scope>NUCLEOTIDE SEQUENCE [LARGE SCALE GENOMIC DNA]</scope>
    <source>
        <strain evidence="1 2">U0301</strain>
    </source>
</reference>
<gene>
    <name evidence="1" type="ORF">DWB85_05905</name>
</gene>
<dbReference type="CDD" id="cd07040">
    <property type="entry name" value="HP"/>
    <property type="match status" value="1"/>
</dbReference>
<dbReference type="EMBL" id="QRAN01000004">
    <property type="protein sequence ID" value="RLQ22974.1"/>
    <property type="molecule type" value="Genomic_DNA"/>
</dbReference>
<organism evidence="1 2">
    <name type="scientific">Seongchinamella sediminis</name>
    <dbReference type="NCBI Taxonomy" id="2283635"/>
    <lineage>
        <taxon>Bacteria</taxon>
        <taxon>Pseudomonadati</taxon>
        <taxon>Pseudomonadota</taxon>
        <taxon>Gammaproteobacteria</taxon>
        <taxon>Cellvibrionales</taxon>
        <taxon>Halieaceae</taxon>
        <taxon>Seongchinamella</taxon>
    </lineage>
</organism>
<accession>A0A3L7E0D7</accession>
<evidence type="ECO:0000313" key="1">
    <source>
        <dbReference type="EMBL" id="RLQ22974.1"/>
    </source>
</evidence>
<dbReference type="OrthoDB" id="280692at2"/>
<dbReference type="Gene3D" id="3.40.50.1240">
    <property type="entry name" value="Phosphoglycerate mutase-like"/>
    <property type="match status" value="1"/>
</dbReference>
<dbReference type="AlphaFoldDB" id="A0A3L7E0D7"/>
<evidence type="ECO:0008006" key="3">
    <source>
        <dbReference type="Google" id="ProtNLM"/>
    </source>
</evidence>
<dbReference type="Proteomes" id="UP000265509">
    <property type="component" value="Unassembled WGS sequence"/>
</dbReference>
<evidence type="ECO:0000313" key="2">
    <source>
        <dbReference type="Proteomes" id="UP000265509"/>
    </source>
</evidence>
<protein>
    <recommendedName>
        <fullName evidence="3">Phosphohistidine phosphatase SixA</fullName>
    </recommendedName>
</protein>
<name>A0A3L7E0D7_9GAMM</name>
<dbReference type="RefSeq" id="WP_117953280.1">
    <property type="nucleotide sequence ID" value="NZ_QRAN01000004.1"/>
</dbReference>
<dbReference type="SUPFAM" id="SSF53254">
    <property type="entry name" value="Phosphoglycerate mutase-like"/>
    <property type="match status" value="1"/>
</dbReference>
<sequence length="167" mass="18030">MIVTIWRHGEAGRAATDRQRTLTDNGRDDIGYGSQRFREHCEARSLPAPGLILYSEWLRTTETADLIAGAFTHARCECSPALIPGSRVAQVDALLAQQLEPGDGPEHLVLVSHQPLVSQLVDYYLGERGQVAPLVPGGLATLRLEVPAAACATLLFSAQPPGYEVMS</sequence>
<keyword evidence="2" id="KW-1185">Reference proteome</keyword>
<proteinExistence type="predicted"/>
<dbReference type="InterPro" id="IPR029033">
    <property type="entry name" value="His_PPase_superfam"/>
</dbReference>
<comment type="caution">
    <text evidence="1">The sequence shown here is derived from an EMBL/GenBank/DDBJ whole genome shotgun (WGS) entry which is preliminary data.</text>
</comment>